<dbReference type="InterPro" id="IPR011009">
    <property type="entry name" value="Kinase-like_dom_sf"/>
</dbReference>
<dbReference type="GO" id="GO:0005737">
    <property type="term" value="C:cytoplasm"/>
    <property type="evidence" value="ECO:0007669"/>
    <property type="project" value="TreeGrafter"/>
</dbReference>
<proteinExistence type="predicted"/>
<dbReference type="GO" id="GO:0004672">
    <property type="term" value="F:protein kinase activity"/>
    <property type="evidence" value="ECO:0007669"/>
    <property type="project" value="InterPro"/>
</dbReference>
<accession>A0A8H3ACE9</accession>
<name>A0A8H3ACE9_9AGAM</name>
<dbReference type="InterPro" id="IPR000719">
    <property type="entry name" value="Prot_kinase_dom"/>
</dbReference>
<dbReference type="PROSITE" id="PS50011">
    <property type="entry name" value="PROTEIN_KINASE_DOM"/>
    <property type="match status" value="1"/>
</dbReference>
<dbReference type="AlphaFoldDB" id="A0A8H3ACE9"/>
<dbReference type="SMART" id="SM00220">
    <property type="entry name" value="S_TKc"/>
    <property type="match status" value="1"/>
</dbReference>
<dbReference type="GO" id="GO:0005524">
    <property type="term" value="F:ATP binding"/>
    <property type="evidence" value="ECO:0007669"/>
    <property type="project" value="InterPro"/>
</dbReference>
<evidence type="ECO:0000259" key="1">
    <source>
        <dbReference type="PROSITE" id="PS50011"/>
    </source>
</evidence>
<dbReference type="EMBL" id="CAJMWR010001092">
    <property type="protein sequence ID" value="CAE6414591.1"/>
    <property type="molecule type" value="Genomic_DNA"/>
</dbReference>
<feature type="domain" description="Protein kinase" evidence="1">
    <location>
        <begin position="1"/>
        <end position="195"/>
    </location>
</feature>
<evidence type="ECO:0000313" key="3">
    <source>
        <dbReference type="Proteomes" id="UP000663840"/>
    </source>
</evidence>
<dbReference type="PROSITE" id="PS00108">
    <property type="entry name" value="PROTEIN_KINASE_ST"/>
    <property type="match status" value="1"/>
</dbReference>
<dbReference type="CDD" id="cd00180">
    <property type="entry name" value="PKc"/>
    <property type="match status" value="1"/>
</dbReference>
<sequence length="195" mass="21566">MMGADSAEQTEQDLEREIVVWRELWGQHVLSLLGTVLLNPTPEKYLPRSTLSDYHSNGDLKKYISLSKPDARAKLELLCGVAAGVSHIHQQGIVHGDLKDVNVLVDDEGRPMICDFGSAYITHCETPPCIAGPPDAFDSIVTQRYLSPEVHLTCATSQESDIWALGCILLEESMLSQAWRSRLNPLSGTNRAWPV</sequence>
<dbReference type="PANTHER" id="PTHR23257">
    <property type="entry name" value="SERINE-THREONINE PROTEIN KINASE"/>
    <property type="match status" value="1"/>
</dbReference>
<gene>
    <name evidence="2" type="ORF">RDB_LOCUS47986</name>
</gene>
<dbReference type="Pfam" id="PF00069">
    <property type="entry name" value="Pkinase"/>
    <property type="match status" value="1"/>
</dbReference>
<protein>
    <recommendedName>
        <fullName evidence="1">Protein kinase domain-containing protein</fullName>
    </recommendedName>
</protein>
<organism evidence="2 3">
    <name type="scientific">Rhizoctonia solani</name>
    <dbReference type="NCBI Taxonomy" id="456999"/>
    <lineage>
        <taxon>Eukaryota</taxon>
        <taxon>Fungi</taxon>
        <taxon>Dikarya</taxon>
        <taxon>Basidiomycota</taxon>
        <taxon>Agaricomycotina</taxon>
        <taxon>Agaricomycetes</taxon>
        <taxon>Cantharellales</taxon>
        <taxon>Ceratobasidiaceae</taxon>
        <taxon>Rhizoctonia</taxon>
    </lineage>
</organism>
<dbReference type="GO" id="GO:0007165">
    <property type="term" value="P:signal transduction"/>
    <property type="evidence" value="ECO:0007669"/>
    <property type="project" value="TreeGrafter"/>
</dbReference>
<dbReference type="Gene3D" id="1.10.510.10">
    <property type="entry name" value="Transferase(Phosphotransferase) domain 1"/>
    <property type="match status" value="1"/>
</dbReference>
<evidence type="ECO:0000313" key="2">
    <source>
        <dbReference type="EMBL" id="CAE6414591.1"/>
    </source>
</evidence>
<reference evidence="2" key="1">
    <citation type="submission" date="2021-01" db="EMBL/GenBank/DDBJ databases">
        <authorList>
            <person name="Kaushik A."/>
        </authorList>
    </citation>
    <scope>NUCLEOTIDE SEQUENCE</scope>
    <source>
        <strain evidence="2">AG1-1A</strain>
    </source>
</reference>
<dbReference type="InterPro" id="IPR050167">
    <property type="entry name" value="Ser_Thr_protein_kinase"/>
</dbReference>
<dbReference type="Proteomes" id="UP000663840">
    <property type="component" value="Unassembled WGS sequence"/>
</dbReference>
<dbReference type="SUPFAM" id="SSF56112">
    <property type="entry name" value="Protein kinase-like (PK-like)"/>
    <property type="match status" value="1"/>
</dbReference>
<dbReference type="InterPro" id="IPR008271">
    <property type="entry name" value="Ser/Thr_kinase_AS"/>
</dbReference>
<comment type="caution">
    <text evidence="2">The sequence shown here is derived from an EMBL/GenBank/DDBJ whole genome shotgun (WGS) entry which is preliminary data.</text>
</comment>